<evidence type="ECO:0000313" key="2">
    <source>
        <dbReference type="EMBL" id="OGN23927.1"/>
    </source>
</evidence>
<dbReference type="STRING" id="1802695.A3A13_02475"/>
<comment type="caution">
    <text evidence="2">The sequence shown here is derived from an EMBL/GenBank/DDBJ whole genome shotgun (WGS) entry which is preliminary data.</text>
</comment>
<evidence type="ECO:0008006" key="4">
    <source>
        <dbReference type="Google" id="ProtNLM"/>
    </source>
</evidence>
<keyword evidence="1" id="KW-0812">Transmembrane</keyword>
<accession>A0A1F8GEW8</accession>
<reference evidence="2 3" key="1">
    <citation type="journal article" date="2016" name="Nat. Commun.">
        <title>Thousands of microbial genomes shed light on interconnected biogeochemical processes in an aquifer system.</title>
        <authorList>
            <person name="Anantharaman K."/>
            <person name="Brown C.T."/>
            <person name="Hug L.A."/>
            <person name="Sharon I."/>
            <person name="Castelle C.J."/>
            <person name="Probst A.J."/>
            <person name="Thomas B.C."/>
            <person name="Singh A."/>
            <person name="Wilkins M.J."/>
            <person name="Karaoz U."/>
            <person name="Brodie E.L."/>
            <person name="Williams K.H."/>
            <person name="Hubbard S.S."/>
            <person name="Banfield J.F."/>
        </authorList>
    </citation>
    <scope>NUCLEOTIDE SEQUENCE [LARGE SCALE GENOMIC DNA]</scope>
</reference>
<evidence type="ECO:0000313" key="3">
    <source>
        <dbReference type="Proteomes" id="UP000178911"/>
    </source>
</evidence>
<dbReference type="Proteomes" id="UP000178911">
    <property type="component" value="Unassembled WGS sequence"/>
</dbReference>
<proteinExistence type="predicted"/>
<name>A0A1F8GEW8_9BACT</name>
<feature type="transmembrane region" description="Helical" evidence="1">
    <location>
        <begin position="6"/>
        <end position="27"/>
    </location>
</feature>
<feature type="transmembrane region" description="Helical" evidence="1">
    <location>
        <begin position="60"/>
        <end position="87"/>
    </location>
</feature>
<protein>
    <recommendedName>
        <fullName evidence="4">Permease</fullName>
    </recommendedName>
</protein>
<gene>
    <name evidence="2" type="ORF">A3A13_02475</name>
</gene>
<feature type="transmembrane region" description="Helical" evidence="1">
    <location>
        <begin position="34"/>
        <end position="54"/>
    </location>
</feature>
<keyword evidence="1" id="KW-1133">Transmembrane helix</keyword>
<evidence type="ECO:0000256" key="1">
    <source>
        <dbReference type="SAM" id="Phobius"/>
    </source>
</evidence>
<dbReference type="EMBL" id="MGKJ01000014">
    <property type="protein sequence ID" value="OGN23927.1"/>
    <property type="molecule type" value="Genomic_DNA"/>
</dbReference>
<sequence length="112" mass="12803">MNTNLYLIGFFFPVIGLAITITLAIFFQGLKRWIVLFVAPLATVLVTFLFIRYGDYGMGALIPVILTTFFVMGLMIYYPVLIVWAIVAWRKNKKKINSDNSDLPIPKPQEQQ</sequence>
<keyword evidence="1" id="KW-0472">Membrane</keyword>
<organism evidence="2 3">
    <name type="scientific">Candidatus Yanofskybacteria bacterium RIFCSPLOWO2_01_FULL_43_22</name>
    <dbReference type="NCBI Taxonomy" id="1802695"/>
    <lineage>
        <taxon>Bacteria</taxon>
        <taxon>Candidatus Yanofskyibacteriota</taxon>
    </lineage>
</organism>
<dbReference type="AlphaFoldDB" id="A0A1F8GEW8"/>